<feature type="transmembrane region" description="Helical" evidence="1">
    <location>
        <begin position="227"/>
        <end position="248"/>
    </location>
</feature>
<evidence type="ECO:0000313" key="3">
    <source>
        <dbReference type="Proteomes" id="UP000316252"/>
    </source>
</evidence>
<dbReference type="EMBL" id="VHQG01000001">
    <property type="protein sequence ID" value="TPW77236.1"/>
    <property type="molecule type" value="Genomic_DNA"/>
</dbReference>
<dbReference type="AlphaFoldDB" id="A0A506Y3T6"/>
<gene>
    <name evidence="2" type="ORF">FJ657_00555</name>
</gene>
<feature type="transmembrane region" description="Helical" evidence="1">
    <location>
        <begin position="339"/>
        <end position="362"/>
    </location>
</feature>
<protein>
    <submittedName>
        <fullName evidence="2">Uncharacterized protein</fullName>
    </submittedName>
</protein>
<evidence type="ECO:0000313" key="2">
    <source>
        <dbReference type="EMBL" id="TPW77236.1"/>
    </source>
</evidence>
<sequence length="679" mass="70409">MSAAVALIAGLALLVIPGGALAAAIGLRGIRAVAFAAPFSIAVMSIFGVVDGVLDLRFAWWHPALAAVAAALVVAAARRRLPVGAGAIPRGRRPSAGAALRRDLPAIAAVVIASATVSVIGAIAIGGADHVSQSYDGLFHLNAVAWIVDTGDASSFHLYRITHPGEGNEFYPAAWHALAASIVQLTGSSVPVAANAAWVTSTATLWMPGLALLAAEILPGASRRRAAVVAPLLAIGAGGFPLLLLAWGTLYPTGMAYALLPAGLALSVRFSRWLTLRTRRRLAGDPVMVTSAALWLAASGFSHPRSLFSLIALLLPLVVATVAGAARRLWRHRAQRRRILLVAAASTAVLIAAVTAGAVYVYRAFDVAQRPISDHLNGGPATARSGLGATALEAIGLAPLDPNLDTRVLAPAIGLALLAIVGAVLCARSARLRWLVGSWALAVVLFSLAAGSNSDLAKIATGLWYKDKFRLFPLVVLTAVLLATVAATAIIDAVLRRVPAGDRARRRLVLVAGSALVVLITAAGGQLPAVASSIGVVFDLPDHQKNGALIDRDEYRLLERLPNHVPRDAVVAGNPWNGSALSWAVGGRRTLFPHLTGIWSPDATIVANSLGEAQSDPAVCAAVRRLDLEWVVADPGLLWGSPPEASFYAGIDRAVTTPGVLELVDHQGDAALYRIVACG</sequence>
<dbReference type="RefSeq" id="WP_141161764.1">
    <property type="nucleotide sequence ID" value="NZ_VHQG01000001.1"/>
</dbReference>
<feature type="transmembrane region" description="Helical" evidence="1">
    <location>
        <begin position="196"/>
        <end position="215"/>
    </location>
</feature>
<keyword evidence="1" id="KW-0812">Transmembrane</keyword>
<keyword evidence="3" id="KW-1185">Reference proteome</keyword>
<keyword evidence="1" id="KW-1133">Transmembrane helix</keyword>
<keyword evidence="1" id="KW-0472">Membrane</keyword>
<dbReference type="Pfam" id="PF20176">
    <property type="entry name" value="DUF6541"/>
    <property type="match status" value="1"/>
</dbReference>
<feature type="transmembrane region" description="Helical" evidence="1">
    <location>
        <begin position="471"/>
        <end position="495"/>
    </location>
</feature>
<dbReference type="OrthoDB" id="3169698at2"/>
<feature type="transmembrane region" description="Helical" evidence="1">
    <location>
        <begin position="307"/>
        <end position="327"/>
    </location>
</feature>
<feature type="transmembrane region" description="Helical" evidence="1">
    <location>
        <begin position="507"/>
        <end position="527"/>
    </location>
</feature>
<feature type="transmembrane region" description="Helical" evidence="1">
    <location>
        <begin position="106"/>
        <end position="128"/>
    </location>
</feature>
<reference evidence="2 3" key="1">
    <citation type="submission" date="2019-06" db="EMBL/GenBank/DDBJ databases">
        <authorList>
            <person name="Li F."/>
        </authorList>
    </citation>
    <scope>NUCLEOTIDE SEQUENCE [LARGE SCALE GENOMIC DNA]</scope>
    <source>
        <strain evidence="2 3">10F1D-1</strain>
    </source>
</reference>
<name>A0A506Y3T6_9MICO</name>
<feature type="transmembrane region" description="Helical" evidence="1">
    <location>
        <begin position="32"/>
        <end position="54"/>
    </location>
</feature>
<comment type="caution">
    <text evidence="2">The sequence shown here is derived from an EMBL/GenBank/DDBJ whole genome shotgun (WGS) entry which is preliminary data.</text>
</comment>
<organism evidence="2 3">
    <name type="scientific">Schumannella soli</name>
    <dbReference type="NCBI Taxonomy" id="2590779"/>
    <lineage>
        <taxon>Bacteria</taxon>
        <taxon>Bacillati</taxon>
        <taxon>Actinomycetota</taxon>
        <taxon>Actinomycetes</taxon>
        <taxon>Micrococcales</taxon>
        <taxon>Microbacteriaceae</taxon>
        <taxon>Schumannella</taxon>
    </lineage>
</organism>
<feature type="transmembrane region" description="Helical" evidence="1">
    <location>
        <begin position="434"/>
        <end position="451"/>
    </location>
</feature>
<accession>A0A506Y3T6</accession>
<feature type="transmembrane region" description="Helical" evidence="1">
    <location>
        <begin position="408"/>
        <end position="427"/>
    </location>
</feature>
<evidence type="ECO:0000256" key="1">
    <source>
        <dbReference type="SAM" id="Phobius"/>
    </source>
</evidence>
<dbReference type="Proteomes" id="UP000316252">
    <property type="component" value="Unassembled WGS sequence"/>
</dbReference>
<proteinExistence type="predicted"/>
<dbReference type="InterPro" id="IPR046671">
    <property type="entry name" value="DUF6541"/>
</dbReference>